<dbReference type="SUPFAM" id="SSF47473">
    <property type="entry name" value="EF-hand"/>
    <property type="match status" value="1"/>
</dbReference>
<sequence length="346" mass="39588">MVNIATKKASPLIQQNAKARMSKKEGDEIEVEMTNKWKKHNPPQFDNSKLSMTTQYVMKKQLGAEDRESATDNYVKMGDDDARMTHDVSTYDTYDTIEHVTIEDEVYDRRSEVTRARQNAERGPHAVQTLSFFAGMVLVFGSIVDFQWAIEGAEAVPPEFFMVVTYTWIFGVFIMALEGRAVLLNIASLHSMVSNYFKILRFLWGRGLFLAFVGSLEYSLGTSISIYIGIGIMALGGIMFLLGMIYKVILNRKLDKIPQEDELQSKFNFFDTDEDGFINREEFRDLIISMKLEEFEEIDFDVEFVGVDLDSDGLASFPDVVRWVDSIRYRNQSLMSVFENAAIFIV</sequence>
<dbReference type="Proteomes" id="UP001054902">
    <property type="component" value="Unassembled WGS sequence"/>
</dbReference>
<dbReference type="InterPro" id="IPR011992">
    <property type="entry name" value="EF-hand-dom_pair"/>
</dbReference>
<accession>A0AAD3D4Q3</accession>
<evidence type="ECO:0000256" key="2">
    <source>
        <dbReference type="SAM" id="Phobius"/>
    </source>
</evidence>
<feature type="transmembrane region" description="Helical" evidence="2">
    <location>
        <begin position="127"/>
        <end position="148"/>
    </location>
</feature>
<evidence type="ECO:0000259" key="3">
    <source>
        <dbReference type="PROSITE" id="PS50222"/>
    </source>
</evidence>
<dbReference type="InterPro" id="IPR018247">
    <property type="entry name" value="EF_Hand_1_Ca_BS"/>
</dbReference>
<gene>
    <name evidence="4" type="ORF">CTEN210_14209</name>
</gene>
<feature type="domain" description="EF-hand" evidence="3">
    <location>
        <begin position="258"/>
        <end position="293"/>
    </location>
</feature>
<feature type="transmembrane region" description="Helical" evidence="2">
    <location>
        <begin position="224"/>
        <end position="246"/>
    </location>
</feature>
<evidence type="ECO:0000313" key="4">
    <source>
        <dbReference type="EMBL" id="GFH57733.1"/>
    </source>
</evidence>
<dbReference type="InterPro" id="IPR002048">
    <property type="entry name" value="EF_hand_dom"/>
</dbReference>
<dbReference type="CDD" id="cd00051">
    <property type="entry name" value="EFh"/>
    <property type="match status" value="1"/>
</dbReference>
<dbReference type="PROSITE" id="PS00018">
    <property type="entry name" value="EF_HAND_1"/>
    <property type="match status" value="1"/>
</dbReference>
<keyword evidence="1" id="KW-0106">Calcium</keyword>
<feature type="transmembrane region" description="Helical" evidence="2">
    <location>
        <begin position="160"/>
        <end position="178"/>
    </location>
</feature>
<keyword evidence="2" id="KW-0472">Membrane</keyword>
<proteinExistence type="predicted"/>
<comment type="caution">
    <text evidence="4">The sequence shown here is derived from an EMBL/GenBank/DDBJ whole genome shotgun (WGS) entry which is preliminary data.</text>
</comment>
<keyword evidence="2" id="KW-1133">Transmembrane helix</keyword>
<evidence type="ECO:0000256" key="1">
    <source>
        <dbReference type="ARBA" id="ARBA00022837"/>
    </source>
</evidence>
<name>A0AAD3D4Q3_9STRA</name>
<keyword evidence="5" id="KW-1185">Reference proteome</keyword>
<feature type="transmembrane region" description="Helical" evidence="2">
    <location>
        <begin position="199"/>
        <end position="218"/>
    </location>
</feature>
<dbReference type="PROSITE" id="PS50222">
    <property type="entry name" value="EF_HAND_2"/>
    <property type="match status" value="1"/>
</dbReference>
<dbReference type="Gene3D" id="1.10.238.10">
    <property type="entry name" value="EF-hand"/>
    <property type="match status" value="1"/>
</dbReference>
<dbReference type="EMBL" id="BLLK01000058">
    <property type="protein sequence ID" value="GFH57733.1"/>
    <property type="molecule type" value="Genomic_DNA"/>
</dbReference>
<protein>
    <recommendedName>
        <fullName evidence="3">EF-hand domain-containing protein</fullName>
    </recommendedName>
</protein>
<organism evidence="4 5">
    <name type="scientific">Chaetoceros tenuissimus</name>
    <dbReference type="NCBI Taxonomy" id="426638"/>
    <lineage>
        <taxon>Eukaryota</taxon>
        <taxon>Sar</taxon>
        <taxon>Stramenopiles</taxon>
        <taxon>Ochrophyta</taxon>
        <taxon>Bacillariophyta</taxon>
        <taxon>Coscinodiscophyceae</taxon>
        <taxon>Chaetocerotophycidae</taxon>
        <taxon>Chaetocerotales</taxon>
        <taxon>Chaetocerotaceae</taxon>
        <taxon>Chaetoceros</taxon>
    </lineage>
</organism>
<dbReference type="SMART" id="SM00054">
    <property type="entry name" value="EFh"/>
    <property type="match status" value="1"/>
</dbReference>
<evidence type="ECO:0000313" key="5">
    <source>
        <dbReference type="Proteomes" id="UP001054902"/>
    </source>
</evidence>
<reference evidence="4 5" key="1">
    <citation type="journal article" date="2021" name="Sci. Rep.">
        <title>The genome of the diatom Chaetoceros tenuissimus carries an ancient integrated fragment of an extant virus.</title>
        <authorList>
            <person name="Hongo Y."/>
            <person name="Kimura K."/>
            <person name="Takaki Y."/>
            <person name="Yoshida Y."/>
            <person name="Baba S."/>
            <person name="Kobayashi G."/>
            <person name="Nagasaki K."/>
            <person name="Hano T."/>
            <person name="Tomaru Y."/>
        </authorList>
    </citation>
    <scope>NUCLEOTIDE SEQUENCE [LARGE SCALE GENOMIC DNA]</scope>
    <source>
        <strain evidence="4 5">NIES-3715</strain>
    </source>
</reference>
<dbReference type="AlphaFoldDB" id="A0AAD3D4Q3"/>
<keyword evidence="2" id="KW-0812">Transmembrane</keyword>
<dbReference type="GO" id="GO:0005509">
    <property type="term" value="F:calcium ion binding"/>
    <property type="evidence" value="ECO:0007669"/>
    <property type="project" value="InterPro"/>
</dbReference>
<dbReference type="Pfam" id="PF13405">
    <property type="entry name" value="EF-hand_6"/>
    <property type="match status" value="1"/>
</dbReference>